<dbReference type="InterPro" id="IPR036179">
    <property type="entry name" value="Ig-like_dom_sf"/>
</dbReference>
<reference evidence="3 5" key="3">
    <citation type="submission" date="2019-07" db="EMBL/GenBank/DDBJ databases">
        <authorList>
            <person name="Jastrzebski P J."/>
            <person name="Paukszto L."/>
            <person name="Jastrzebski P J."/>
        </authorList>
    </citation>
    <scope>NUCLEOTIDE SEQUENCE [LARGE SCALE GENOMIC DNA]</scope>
    <source>
        <strain evidence="3 5">WMS-il1</strain>
    </source>
</reference>
<dbReference type="Gene3D" id="2.60.40.10">
    <property type="entry name" value="Immunoglobulins"/>
    <property type="match status" value="1"/>
</dbReference>
<dbReference type="OrthoDB" id="6241182at2759"/>
<feature type="domain" description="Ig-like" evidence="1">
    <location>
        <begin position="447"/>
        <end position="532"/>
    </location>
</feature>
<dbReference type="InterPro" id="IPR013783">
    <property type="entry name" value="Ig-like_fold"/>
</dbReference>
<accession>A0A158QCM7</accession>
<organism evidence="6">
    <name type="scientific">Hymenolepis diminuta</name>
    <name type="common">Rat tapeworm</name>
    <dbReference type="NCBI Taxonomy" id="6216"/>
    <lineage>
        <taxon>Eukaryota</taxon>
        <taxon>Metazoa</taxon>
        <taxon>Spiralia</taxon>
        <taxon>Lophotrochozoa</taxon>
        <taxon>Platyhelminthes</taxon>
        <taxon>Cestoda</taxon>
        <taxon>Eucestoda</taxon>
        <taxon>Cyclophyllidea</taxon>
        <taxon>Hymenolepididae</taxon>
        <taxon>Hymenolepis</taxon>
    </lineage>
</organism>
<dbReference type="Proteomes" id="UP000321570">
    <property type="component" value="Unassembled WGS sequence"/>
</dbReference>
<evidence type="ECO:0000313" key="4">
    <source>
        <dbReference type="Proteomes" id="UP000274504"/>
    </source>
</evidence>
<dbReference type="InterPro" id="IPR003599">
    <property type="entry name" value="Ig_sub"/>
</dbReference>
<evidence type="ECO:0000313" key="6">
    <source>
        <dbReference type="WBParaSite" id="HDID_0000170301-mRNA-1"/>
    </source>
</evidence>
<keyword evidence="5" id="KW-1185">Reference proteome</keyword>
<dbReference type="PROSITE" id="PS50835">
    <property type="entry name" value="IG_LIKE"/>
    <property type="match status" value="2"/>
</dbReference>
<dbReference type="Proteomes" id="UP000274504">
    <property type="component" value="Unassembled WGS sequence"/>
</dbReference>
<dbReference type="WBParaSite" id="HDID_0000170301-mRNA-1">
    <property type="protein sequence ID" value="HDID_0000170301-mRNA-1"/>
    <property type="gene ID" value="HDID_0000170301"/>
</dbReference>
<evidence type="ECO:0000259" key="1">
    <source>
        <dbReference type="PROSITE" id="PS50835"/>
    </source>
</evidence>
<feature type="domain" description="Ig-like" evidence="1">
    <location>
        <begin position="644"/>
        <end position="748"/>
    </location>
</feature>
<evidence type="ECO:0000313" key="5">
    <source>
        <dbReference type="Proteomes" id="UP000321570"/>
    </source>
</evidence>
<dbReference type="InterPro" id="IPR007110">
    <property type="entry name" value="Ig-like_dom"/>
</dbReference>
<name>A0A158QCM7_HYMDI</name>
<dbReference type="SUPFAM" id="SSF48726">
    <property type="entry name" value="Immunoglobulin"/>
    <property type="match status" value="1"/>
</dbReference>
<gene>
    <name evidence="2" type="ORF">HDID_LOCUS1704</name>
    <name evidence="3" type="ORF">WMSIL1_LOCUS2159</name>
</gene>
<evidence type="ECO:0000313" key="2">
    <source>
        <dbReference type="EMBL" id="VDL19165.1"/>
    </source>
</evidence>
<dbReference type="EMBL" id="UYSG01000344">
    <property type="protein sequence ID" value="VDL19165.1"/>
    <property type="molecule type" value="Genomic_DNA"/>
</dbReference>
<dbReference type="STRING" id="6216.A0A158QCM7"/>
<reference evidence="2 4" key="2">
    <citation type="submission" date="2018-11" db="EMBL/GenBank/DDBJ databases">
        <authorList>
            <consortium name="Pathogen Informatics"/>
        </authorList>
    </citation>
    <scope>NUCLEOTIDE SEQUENCE [LARGE SCALE GENOMIC DNA]</scope>
</reference>
<dbReference type="SMART" id="SM00409">
    <property type="entry name" value="IG"/>
    <property type="match status" value="3"/>
</dbReference>
<evidence type="ECO:0000313" key="3">
    <source>
        <dbReference type="EMBL" id="VUZ41435.1"/>
    </source>
</evidence>
<dbReference type="AlphaFoldDB" id="A0A158QCM7"/>
<sequence length="1002" mass="111225">MSKTDSLLHILVFCQHSDSSGTINEDEIKVELLSYGCDPDAAPDLVAAFGLYGKDAVIDKIPEQSGVENMTYGLAVNIILKDYSTFYRYDLQSIIGENRASLLDILPSGILRLKDEIEVAKFDVSMTKYYTTQDSDKIRAEIQVELLSQVLLDHLNCTDGSLKLTPDWSPDHAQNTTLKHTPTAFDFTAPKDMEKLNFTINLVIGENSKSTKISLPNPHHESIFIEFENSTGILSWDFVSVELRPAVNEYIVDVTFEDIGCGTREKVTLNYLAALNCTKTRGCTTHLWSVEQFLNKRDLLANYTITISPNYDSFDGNNSVSGPPSQLKFTYGEQGHSTISLSAESTSPWAQTITLYPSRKAPCEKVIPEEMDASFEMTAYAILTQGKVEMPLEGVQYNKLFPSTYGMGGIYKVTNLLPGREYKIKGFIKYPGNLSDLDSEEVTFITPDEIVVPDKYILKDVGDSLLFNCSAAVGTDPKFQKDVRWLRTGQDVESLPEGVFSRTAAFPDDHGFLTASLIIPKIDDTHAGVYCCAPEPPVEHFYGQTPRCAEFRLIVNDLKLDRYYLEANPGMAVSVTCSTKHEGDLQWRGPDGSVIPSSQTRHISASNSTRGIQSLVLLLPEVGSENVGEYQCCFQPKEGEKRSPETFSLRLKESLFVRRPIQSITALRFGEITTLTCGSHITFGKELPRLRWYRIRQPSPGSDPSNITLEAVGSSDDGHLEVIEETDASGEVILRVRLTPASQGRYVCASFPEEVADLAGLDEILREKMLQKAVQHTPADVSYYSAVEISDPIRYRNGEVILRCTGYPAHAGERLEWAFKESAVDTAYLFDDSTQGSFTLADKERISYIMSFFRPNLTKSIANWPGAELYNPLSARHELYSPDEIEISALPNFVEDPICQAAVGHLVCLYRRDVPLSASSPLNPIRLAMLPEVGLNSRALATNIEASISLNAIRDAFNNEALQGNVSMQNAGTSESTTIYRHQLFTSFLVAILSTIAAFHLL</sequence>
<dbReference type="EMBL" id="CABIJS010000055">
    <property type="protein sequence ID" value="VUZ41435.1"/>
    <property type="molecule type" value="Genomic_DNA"/>
</dbReference>
<proteinExistence type="predicted"/>
<reference evidence="6" key="1">
    <citation type="submission" date="2016-04" db="UniProtKB">
        <authorList>
            <consortium name="WormBaseParasite"/>
        </authorList>
    </citation>
    <scope>IDENTIFICATION</scope>
</reference>
<protein>
    <submittedName>
        <fullName evidence="6">Ig-like domain-containing protein</fullName>
    </submittedName>
</protein>